<dbReference type="AlphaFoldDB" id="A0A9P5NCG8"/>
<feature type="transmembrane region" description="Helical" evidence="1">
    <location>
        <begin position="12"/>
        <end position="30"/>
    </location>
</feature>
<feature type="transmembrane region" description="Helical" evidence="1">
    <location>
        <begin position="39"/>
        <end position="58"/>
    </location>
</feature>
<name>A0A9P5NCG8_GYMJU</name>
<keyword evidence="3" id="KW-1185">Reference proteome</keyword>
<keyword evidence="1" id="KW-0472">Membrane</keyword>
<reference evidence="2" key="1">
    <citation type="submission" date="2020-11" db="EMBL/GenBank/DDBJ databases">
        <authorList>
            <consortium name="DOE Joint Genome Institute"/>
            <person name="Ahrendt S."/>
            <person name="Riley R."/>
            <person name="Andreopoulos W."/>
            <person name="LaButti K."/>
            <person name="Pangilinan J."/>
            <person name="Ruiz-duenas F.J."/>
            <person name="Barrasa J.M."/>
            <person name="Sanchez-Garcia M."/>
            <person name="Camarero S."/>
            <person name="Miyauchi S."/>
            <person name="Serrano A."/>
            <person name="Linde D."/>
            <person name="Babiker R."/>
            <person name="Drula E."/>
            <person name="Ayuso-Fernandez I."/>
            <person name="Pacheco R."/>
            <person name="Padilla G."/>
            <person name="Ferreira P."/>
            <person name="Barriuso J."/>
            <person name="Kellner H."/>
            <person name="Castanera R."/>
            <person name="Alfaro M."/>
            <person name="Ramirez L."/>
            <person name="Pisabarro A.G."/>
            <person name="Kuo A."/>
            <person name="Tritt A."/>
            <person name="Lipzen A."/>
            <person name="He G."/>
            <person name="Yan M."/>
            <person name="Ng V."/>
            <person name="Cullen D."/>
            <person name="Martin F."/>
            <person name="Rosso M.-N."/>
            <person name="Henrissat B."/>
            <person name="Hibbett D."/>
            <person name="Martinez A.T."/>
            <person name="Grigoriev I.V."/>
        </authorList>
    </citation>
    <scope>NUCLEOTIDE SEQUENCE</scope>
    <source>
        <strain evidence="2">AH 44721</strain>
    </source>
</reference>
<evidence type="ECO:0000313" key="2">
    <source>
        <dbReference type="EMBL" id="KAF8879321.1"/>
    </source>
</evidence>
<sequence>MATIWEGGRERQWFWFPYGTGVYYLLSDLVRSVHTWIKALWVVNVILGTLPLFTPWYLHPGFRANQLLALTP</sequence>
<keyword evidence="1" id="KW-1133">Transmembrane helix</keyword>
<keyword evidence="1" id="KW-0812">Transmembrane</keyword>
<gene>
    <name evidence="2" type="ORF">CPB84DRAFT_1793418</name>
</gene>
<proteinExistence type="predicted"/>
<evidence type="ECO:0000313" key="3">
    <source>
        <dbReference type="Proteomes" id="UP000724874"/>
    </source>
</evidence>
<comment type="caution">
    <text evidence="2">The sequence shown here is derived from an EMBL/GenBank/DDBJ whole genome shotgun (WGS) entry which is preliminary data.</text>
</comment>
<evidence type="ECO:0000256" key="1">
    <source>
        <dbReference type="SAM" id="Phobius"/>
    </source>
</evidence>
<dbReference type="Proteomes" id="UP000724874">
    <property type="component" value="Unassembled WGS sequence"/>
</dbReference>
<dbReference type="EMBL" id="JADNYJ010000150">
    <property type="protein sequence ID" value="KAF8879321.1"/>
    <property type="molecule type" value="Genomic_DNA"/>
</dbReference>
<protein>
    <submittedName>
        <fullName evidence="2">Uncharacterized protein</fullName>
    </submittedName>
</protein>
<organism evidence="2 3">
    <name type="scientific">Gymnopilus junonius</name>
    <name type="common">Spectacular rustgill mushroom</name>
    <name type="synonym">Gymnopilus spectabilis subsp. junonius</name>
    <dbReference type="NCBI Taxonomy" id="109634"/>
    <lineage>
        <taxon>Eukaryota</taxon>
        <taxon>Fungi</taxon>
        <taxon>Dikarya</taxon>
        <taxon>Basidiomycota</taxon>
        <taxon>Agaricomycotina</taxon>
        <taxon>Agaricomycetes</taxon>
        <taxon>Agaricomycetidae</taxon>
        <taxon>Agaricales</taxon>
        <taxon>Agaricineae</taxon>
        <taxon>Hymenogastraceae</taxon>
        <taxon>Gymnopilus</taxon>
    </lineage>
</organism>
<accession>A0A9P5NCG8</accession>